<gene>
    <name evidence="4" type="ORF">CesoFtcFv8_012123</name>
</gene>
<dbReference type="Pfam" id="PF01391">
    <property type="entry name" value="Collagen"/>
    <property type="match status" value="2"/>
</dbReference>
<feature type="compositionally biased region" description="Gly residues" evidence="3">
    <location>
        <begin position="496"/>
        <end position="511"/>
    </location>
</feature>
<dbReference type="InterPro" id="IPR036465">
    <property type="entry name" value="vWFA_dom_sf"/>
</dbReference>
<feature type="region of interest" description="Disordered" evidence="3">
    <location>
        <begin position="288"/>
        <end position="525"/>
    </location>
</feature>
<dbReference type="GO" id="GO:0031012">
    <property type="term" value="C:extracellular matrix"/>
    <property type="evidence" value="ECO:0007669"/>
    <property type="project" value="TreeGrafter"/>
</dbReference>
<evidence type="ECO:0000256" key="3">
    <source>
        <dbReference type="SAM" id="MobiDB-lite"/>
    </source>
</evidence>
<comment type="subcellular location">
    <subcellularLocation>
        <location evidence="1">Secreted</location>
        <location evidence="1">Extracellular space</location>
        <location evidence="1">Extracellular matrix</location>
    </subcellularLocation>
</comment>
<dbReference type="GO" id="GO:0005615">
    <property type="term" value="C:extracellular space"/>
    <property type="evidence" value="ECO:0007669"/>
    <property type="project" value="TreeGrafter"/>
</dbReference>
<keyword evidence="2" id="KW-0272">Extracellular matrix</keyword>
<dbReference type="PANTHER" id="PTHR24023:SF1082">
    <property type="entry name" value="COLLAGEN TRIPLE HELIX REPEAT"/>
    <property type="match status" value="1"/>
</dbReference>
<feature type="compositionally biased region" description="Gly residues" evidence="3">
    <location>
        <begin position="318"/>
        <end position="327"/>
    </location>
</feature>
<dbReference type="PANTHER" id="PTHR24023">
    <property type="entry name" value="COLLAGEN ALPHA"/>
    <property type="match status" value="1"/>
</dbReference>
<organism evidence="4 5">
    <name type="scientific">Champsocephalus esox</name>
    <name type="common">pike icefish</name>
    <dbReference type="NCBI Taxonomy" id="159716"/>
    <lineage>
        <taxon>Eukaryota</taxon>
        <taxon>Metazoa</taxon>
        <taxon>Chordata</taxon>
        <taxon>Craniata</taxon>
        <taxon>Vertebrata</taxon>
        <taxon>Euteleostomi</taxon>
        <taxon>Actinopterygii</taxon>
        <taxon>Neopterygii</taxon>
        <taxon>Teleostei</taxon>
        <taxon>Neoteleostei</taxon>
        <taxon>Acanthomorphata</taxon>
        <taxon>Eupercaria</taxon>
        <taxon>Perciformes</taxon>
        <taxon>Notothenioidei</taxon>
        <taxon>Channichthyidae</taxon>
        <taxon>Champsocephalus</taxon>
    </lineage>
</organism>
<dbReference type="InterPro" id="IPR008160">
    <property type="entry name" value="Collagen"/>
</dbReference>
<feature type="compositionally biased region" description="Polar residues" evidence="3">
    <location>
        <begin position="515"/>
        <end position="525"/>
    </location>
</feature>
<sequence length="525" mass="53790">MPPFVSGLWASRCSPSALETSTIWSSCRSQGRPERLFTVNNFGSLDKIKQKVVTTICKSTSDSSDGDCKEICPSPTDCSIDIAMGFDITRRTAGGILVSGHTKLQSFLPEIARYVSSVQGLCYTGTAPVKTNIAYRVVAEDGVTRYDFNFEGYSEEVVRKVMNVNLTEPTYFNTAMLKSFAQKFNTQSSAGVKVLVIFSDGLDGDVMSLEQEAEVLRRSGVSTLLTVALEGTRDPAQLQMVEFGRGFGYKLPLSISMPSVGSTVLKHIDTVSDRECCGVMCKCSGDVGNRGSRGSPGTKGVSGQKGFLGYPGEEGVPGDRGGPGSSGPQGVQGCSGLRGQKGYRGLRGNRGEDGENGLDGVDGEQGLAGRDGARGQLGRAGNSGIRGIRGEAGLKGQRGLRGDPGEPGADNTSPGAKGEPGNPGLPGGPGVDGRPGESGVAGNSGPDGRRGPLGEKGAPGQPGVLGLQGVAGASGPQGLRGVRGQPGPKGLAGPPGLHGGPGTAGGQGSVGRQGANGQKVTHNYI</sequence>
<dbReference type="Gene3D" id="3.40.50.410">
    <property type="entry name" value="von Willebrand factor, type A domain"/>
    <property type="match status" value="1"/>
</dbReference>
<dbReference type="InterPro" id="IPR050149">
    <property type="entry name" value="Collagen_superfamily"/>
</dbReference>
<dbReference type="EMBL" id="JAULUE010002055">
    <property type="protein sequence ID" value="KAK5891666.1"/>
    <property type="molecule type" value="Genomic_DNA"/>
</dbReference>
<feature type="compositionally biased region" description="Gly residues" evidence="3">
    <location>
        <begin position="424"/>
        <end position="433"/>
    </location>
</feature>
<feature type="compositionally biased region" description="Low complexity" evidence="3">
    <location>
        <begin position="485"/>
        <end position="495"/>
    </location>
</feature>
<reference evidence="4 5" key="1">
    <citation type="journal article" date="2023" name="Mol. Biol. Evol.">
        <title>Genomics of Secondarily Temperate Adaptation in the Only Non-Antarctic Icefish.</title>
        <authorList>
            <person name="Rivera-Colon A.G."/>
            <person name="Rayamajhi N."/>
            <person name="Minhas B.F."/>
            <person name="Madrigal G."/>
            <person name="Bilyk K.T."/>
            <person name="Yoon V."/>
            <person name="Hune M."/>
            <person name="Gregory S."/>
            <person name="Cheng C.H.C."/>
            <person name="Catchen J.M."/>
        </authorList>
    </citation>
    <scope>NUCLEOTIDE SEQUENCE [LARGE SCALE GENOMIC DNA]</scope>
    <source>
        <strain evidence="4">JC2023a</strain>
    </source>
</reference>
<protein>
    <recommendedName>
        <fullName evidence="6">VWFA domain-containing protein</fullName>
    </recommendedName>
</protein>
<keyword evidence="2" id="KW-0964">Secreted</keyword>
<dbReference type="AlphaFoldDB" id="A0AAN8GUB7"/>
<keyword evidence="5" id="KW-1185">Reference proteome</keyword>
<evidence type="ECO:0000313" key="5">
    <source>
        <dbReference type="Proteomes" id="UP001335648"/>
    </source>
</evidence>
<dbReference type="SUPFAM" id="SSF53300">
    <property type="entry name" value="vWA-like"/>
    <property type="match status" value="1"/>
</dbReference>
<name>A0AAN8GUB7_9TELE</name>
<dbReference type="Proteomes" id="UP001335648">
    <property type="component" value="Unassembled WGS sequence"/>
</dbReference>
<comment type="caution">
    <text evidence="4">The sequence shown here is derived from an EMBL/GenBank/DDBJ whole genome shotgun (WGS) entry which is preliminary data.</text>
</comment>
<evidence type="ECO:0008006" key="6">
    <source>
        <dbReference type="Google" id="ProtNLM"/>
    </source>
</evidence>
<evidence type="ECO:0000256" key="1">
    <source>
        <dbReference type="ARBA" id="ARBA00004498"/>
    </source>
</evidence>
<proteinExistence type="predicted"/>
<accession>A0AAN8GUB7</accession>
<evidence type="ECO:0000313" key="4">
    <source>
        <dbReference type="EMBL" id="KAK5891666.1"/>
    </source>
</evidence>
<evidence type="ECO:0000256" key="2">
    <source>
        <dbReference type="ARBA" id="ARBA00022530"/>
    </source>
</evidence>